<keyword evidence="4" id="KW-1185">Reference proteome</keyword>
<accession>A0ABU7SFA0</accession>
<reference evidence="3 4" key="1">
    <citation type="submission" date="2024-01" db="EMBL/GenBank/DDBJ databases">
        <title>Genome insights into Plantactinospora veratri sp. nov.</title>
        <authorList>
            <person name="Wang L."/>
        </authorList>
    </citation>
    <scope>NUCLEOTIDE SEQUENCE [LARGE SCALE GENOMIC DNA]</scope>
    <source>
        <strain evidence="3 4">NEAU-FHS4</strain>
    </source>
</reference>
<evidence type="ECO:0000259" key="2">
    <source>
        <dbReference type="Pfam" id="PF12146"/>
    </source>
</evidence>
<evidence type="ECO:0000256" key="1">
    <source>
        <dbReference type="SAM" id="MobiDB-lite"/>
    </source>
</evidence>
<evidence type="ECO:0000313" key="4">
    <source>
        <dbReference type="Proteomes" id="UP001339911"/>
    </source>
</evidence>
<keyword evidence="3" id="KW-0378">Hydrolase</keyword>
<feature type="compositionally biased region" description="Low complexity" evidence="1">
    <location>
        <begin position="363"/>
        <end position="374"/>
    </location>
</feature>
<organism evidence="3 4">
    <name type="scientific">Plantactinospora veratri</name>
    <dbReference type="NCBI Taxonomy" id="1436122"/>
    <lineage>
        <taxon>Bacteria</taxon>
        <taxon>Bacillati</taxon>
        <taxon>Actinomycetota</taxon>
        <taxon>Actinomycetes</taxon>
        <taxon>Micromonosporales</taxon>
        <taxon>Micromonosporaceae</taxon>
        <taxon>Plantactinospora</taxon>
    </lineage>
</organism>
<name>A0ABU7SFA0_9ACTN</name>
<comment type="caution">
    <text evidence="3">The sequence shown here is derived from an EMBL/GenBank/DDBJ whole genome shotgun (WGS) entry which is preliminary data.</text>
</comment>
<sequence>MPSPHVRSKKSTIVRSFRRAAVVGTFRALFGTLEHLEHLEHLAPEAGGRLALRLWCTPPRRRTTAPTLPAGPAGAATFTGPYDGAPFTVDVTGGTVTGRAWGSGPFVYLAHGWGGSASQMHGFVPTLVAAGYRVVAWDAPSHGRSGPGALGPHRSTLAEFADALVAVVRAHGPAHAVIAHSLGASATGLAVLDGLPVRRLVMVAPMADPLPYIQAFQRTLGIGPRVGARLIARMESLVDRPIADYDLGARARAAGQLPPLLVVQDRKDREVDPADGVTMATAWPGRLHRTTGLGHARILADPEVVRRVVDFVHHAESENENGTYVVPRGAAGTGPAPGAAPRNGSTVTGSADGSRLPGGATGPAGTRPQPGTGQVPPAGREETLPVPQEVV</sequence>
<dbReference type="Gene3D" id="3.40.50.1820">
    <property type="entry name" value="alpha/beta hydrolase"/>
    <property type="match status" value="1"/>
</dbReference>
<gene>
    <name evidence="3" type="ORF">V1634_17340</name>
</gene>
<feature type="domain" description="Serine aminopeptidase S33" evidence="2">
    <location>
        <begin position="107"/>
        <end position="219"/>
    </location>
</feature>
<dbReference type="Pfam" id="PF12146">
    <property type="entry name" value="Hydrolase_4"/>
    <property type="match status" value="1"/>
</dbReference>
<dbReference type="InterPro" id="IPR050228">
    <property type="entry name" value="Carboxylesterase_BioH"/>
</dbReference>
<evidence type="ECO:0000313" key="3">
    <source>
        <dbReference type="EMBL" id="MEE6308595.1"/>
    </source>
</evidence>
<dbReference type="GO" id="GO:0016787">
    <property type="term" value="F:hydrolase activity"/>
    <property type="evidence" value="ECO:0007669"/>
    <property type="project" value="UniProtKB-KW"/>
</dbReference>
<feature type="compositionally biased region" description="Low complexity" evidence="1">
    <location>
        <begin position="327"/>
        <end position="342"/>
    </location>
</feature>
<feature type="region of interest" description="Disordered" evidence="1">
    <location>
        <begin position="320"/>
        <end position="391"/>
    </location>
</feature>
<dbReference type="SUPFAM" id="SSF53474">
    <property type="entry name" value="alpha/beta-Hydrolases"/>
    <property type="match status" value="1"/>
</dbReference>
<dbReference type="InterPro" id="IPR029058">
    <property type="entry name" value="AB_hydrolase_fold"/>
</dbReference>
<protein>
    <submittedName>
        <fullName evidence="3">Alpha/beta fold hydrolase</fullName>
    </submittedName>
</protein>
<dbReference type="PANTHER" id="PTHR43194:SF2">
    <property type="entry name" value="PEROXISOMAL MEMBRANE PROTEIN LPX1"/>
    <property type="match status" value="1"/>
</dbReference>
<dbReference type="Proteomes" id="UP001339911">
    <property type="component" value="Unassembled WGS sequence"/>
</dbReference>
<dbReference type="PANTHER" id="PTHR43194">
    <property type="entry name" value="HYDROLASE ALPHA/BETA FOLD FAMILY"/>
    <property type="match status" value="1"/>
</dbReference>
<dbReference type="EMBL" id="JAZGQL010000012">
    <property type="protein sequence ID" value="MEE6308595.1"/>
    <property type="molecule type" value="Genomic_DNA"/>
</dbReference>
<dbReference type="InterPro" id="IPR022742">
    <property type="entry name" value="Hydrolase_4"/>
</dbReference>
<proteinExistence type="predicted"/>
<dbReference type="RefSeq" id="WP_331208871.1">
    <property type="nucleotide sequence ID" value="NZ_JAZGQL010000012.1"/>
</dbReference>